<dbReference type="SUPFAM" id="SSF53474">
    <property type="entry name" value="alpha/beta-Hydrolases"/>
    <property type="match status" value="1"/>
</dbReference>
<keyword evidence="4" id="KW-1185">Reference proteome</keyword>
<dbReference type="InterPro" id="IPR029058">
    <property type="entry name" value="AB_hydrolase_fold"/>
</dbReference>
<evidence type="ECO:0000259" key="2">
    <source>
        <dbReference type="Pfam" id="PF07859"/>
    </source>
</evidence>
<dbReference type="OrthoDB" id="19653at2759"/>
<feature type="domain" description="Alpha/beta hydrolase fold-3" evidence="2">
    <location>
        <begin position="64"/>
        <end position="188"/>
    </location>
</feature>
<reference evidence="3 4" key="1">
    <citation type="submission" date="2019-04" db="EMBL/GenBank/DDBJ databases">
        <title>Friends and foes A comparative genomics studyof 23 Aspergillus species from section Flavi.</title>
        <authorList>
            <consortium name="DOE Joint Genome Institute"/>
            <person name="Kjaerbolling I."/>
            <person name="Vesth T."/>
            <person name="Frisvad J.C."/>
            <person name="Nybo J.L."/>
            <person name="Theobald S."/>
            <person name="Kildgaard S."/>
            <person name="Isbrandt T."/>
            <person name="Kuo A."/>
            <person name="Sato A."/>
            <person name="Lyhne E.K."/>
            <person name="Kogle M.E."/>
            <person name="Wiebenga A."/>
            <person name="Kun R.S."/>
            <person name="Lubbers R.J."/>
            <person name="Makela M.R."/>
            <person name="Barry K."/>
            <person name="Chovatia M."/>
            <person name="Clum A."/>
            <person name="Daum C."/>
            <person name="Haridas S."/>
            <person name="He G."/>
            <person name="LaButti K."/>
            <person name="Lipzen A."/>
            <person name="Mondo S."/>
            <person name="Riley R."/>
            <person name="Salamov A."/>
            <person name="Simmons B.A."/>
            <person name="Magnuson J.K."/>
            <person name="Henrissat B."/>
            <person name="Mortensen U.H."/>
            <person name="Larsen T.O."/>
            <person name="Devries R.P."/>
            <person name="Grigoriev I.V."/>
            <person name="Machida M."/>
            <person name="Baker S.E."/>
            <person name="Andersen M.R."/>
        </authorList>
    </citation>
    <scope>NUCLEOTIDE SEQUENCE [LARGE SCALE GENOMIC DNA]</scope>
    <source>
        <strain evidence="3 4">IBT 29228</strain>
    </source>
</reference>
<dbReference type="Proteomes" id="UP000326198">
    <property type="component" value="Unassembled WGS sequence"/>
</dbReference>
<protein>
    <submittedName>
        <fullName evidence="3">Alpha/Beta hydrolase protein</fullName>
    </submittedName>
</protein>
<dbReference type="AlphaFoldDB" id="A0A5N7AX70"/>
<dbReference type="PANTHER" id="PTHR48081">
    <property type="entry name" value="AB HYDROLASE SUPERFAMILY PROTEIN C4A8.06C"/>
    <property type="match status" value="1"/>
</dbReference>
<dbReference type="PRINTS" id="PR00111">
    <property type="entry name" value="ABHYDROLASE"/>
</dbReference>
<accession>A0A5N7AX70</accession>
<name>A0A5N7AX70_9EURO</name>
<evidence type="ECO:0000256" key="1">
    <source>
        <dbReference type="ARBA" id="ARBA00022801"/>
    </source>
</evidence>
<sequence length="352" mass="39216">MPTPPFFNLLNALESINDAEKYSAFHTVKATYKTSIDGNCSITADILIPRNLRDTHHQGPRPVIVRIHGGFLVTGSSLYPPWFSNWILEYALANHAVIISPNYRLLPEATGRDILNDINDFWHWFHGGSVARIIRGAGYEGATLDLSSVLVVGESAGGYLAIQLAIAYPTEIRGVIAAYPMVDLRSKFYTEAYSKPIVGVPNVPVSLLNDHLAMIATGGNSQIEHITAADPPDRLELAFSMVQNGKFLDVFGTKDRELFPMERLEDLILAGESVPLPPMLIFHGEQDSAVPVDGSKRFVRFLRAKVKHARILFYTQDGDHGFDVDATLETPWLRDRLERISKVWLEGRNSHL</sequence>
<evidence type="ECO:0000313" key="4">
    <source>
        <dbReference type="Proteomes" id="UP000326198"/>
    </source>
</evidence>
<dbReference type="PANTHER" id="PTHR48081:SF3">
    <property type="entry name" value="ALPHA_BETA HYDROLASE FOLD-3 DOMAIN-CONTAINING PROTEIN"/>
    <property type="match status" value="1"/>
</dbReference>
<organism evidence="3 4">
    <name type="scientific">Aspergillus bertholletiae</name>
    <dbReference type="NCBI Taxonomy" id="1226010"/>
    <lineage>
        <taxon>Eukaryota</taxon>
        <taxon>Fungi</taxon>
        <taxon>Dikarya</taxon>
        <taxon>Ascomycota</taxon>
        <taxon>Pezizomycotina</taxon>
        <taxon>Eurotiomycetes</taxon>
        <taxon>Eurotiomycetidae</taxon>
        <taxon>Eurotiales</taxon>
        <taxon>Aspergillaceae</taxon>
        <taxon>Aspergillus</taxon>
        <taxon>Aspergillus subgen. Circumdati</taxon>
    </lineage>
</organism>
<dbReference type="Pfam" id="PF07859">
    <property type="entry name" value="Abhydrolase_3"/>
    <property type="match status" value="1"/>
</dbReference>
<dbReference type="InterPro" id="IPR013094">
    <property type="entry name" value="AB_hydrolase_3"/>
</dbReference>
<keyword evidence="1 3" id="KW-0378">Hydrolase</keyword>
<proteinExistence type="predicted"/>
<dbReference type="GO" id="GO:0016787">
    <property type="term" value="F:hydrolase activity"/>
    <property type="evidence" value="ECO:0007669"/>
    <property type="project" value="UniProtKB-KW"/>
</dbReference>
<dbReference type="InterPro" id="IPR000073">
    <property type="entry name" value="AB_hydrolase_1"/>
</dbReference>
<dbReference type="InterPro" id="IPR050300">
    <property type="entry name" value="GDXG_lipolytic_enzyme"/>
</dbReference>
<evidence type="ECO:0000313" key="3">
    <source>
        <dbReference type="EMBL" id="KAE8374455.1"/>
    </source>
</evidence>
<dbReference type="EMBL" id="ML736284">
    <property type="protein sequence ID" value="KAE8374455.1"/>
    <property type="molecule type" value="Genomic_DNA"/>
</dbReference>
<gene>
    <name evidence="3" type="ORF">BDV26DRAFT_284261</name>
</gene>
<dbReference type="Gene3D" id="3.40.50.1820">
    <property type="entry name" value="alpha/beta hydrolase"/>
    <property type="match status" value="1"/>
</dbReference>